<feature type="compositionally biased region" description="Basic and acidic residues" evidence="1">
    <location>
        <begin position="20"/>
        <end position="56"/>
    </location>
</feature>
<dbReference type="EMBL" id="SRPO01000182">
    <property type="protein sequence ID" value="KAG5937483.1"/>
    <property type="molecule type" value="Genomic_DNA"/>
</dbReference>
<sequence length="75" mass="8566">MGRKSLGPDEGAKLRNRWIHSRDTNRGRVREDEGGRGRTREDEGGRGRTREDEGGRRVVLEHKAGLIAMQRRDAE</sequence>
<evidence type="ECO:0000313" key="2">
    <source>
        <dbReference type="EMBL" id="KAG5937483.1"/>
    </source>
</evidence>
<name>A0A9P7MC80_9HYPO</name>
<proteinExistence type="predicted"/>
<accession>A0A9P7MC80</accession>
<evidence type="ECO:0000313" key="3">
    <source>
        <dbReference type="Proteomes" id="UP000706124"/>
    </source>
</evidence>
<feature type="compositionally biased region" description="Basic and acidic residues" evidence="1">
    <location>
        <begin position="1"/>
        <end position="13"/>
    </location>
</feature>
<gene>
    <name evidence="2" type="ORF">E4U60_001922</name>
</gene>
<dbReference type="AlphaFoldDB" id="A0A9P7MC80"/>
<organism evidence="2 3">
    <name type="scientific">Claviceps pazoutovae</name>
    <dbReference type="NCBI Taxonomy" id="1649127"/>
    <lineage>
        <taxon>Eukaryota</taxon>
        <taxon>Fungi</taxon>
        <taxon>Dikarya</taxon>
        <taxon>Ascomycota</taxon>
        <taxon>Pezizomycotina</taxon>
        <taxon>Sordariomycetes</taxon>
        <taxon>Hypocreomycetidae</taxon>
        <taxon>Hypocreales</taxon>
        <taxon>Clavicipitaceae</taxon>
        <taxon>Claviceps</taxon>
    </lineage>
</organism>
<reference evidence="2 3" key="1">
    <citation type="journal article" date="2020" name="bioRxiv">
        <title>Whole genome comparisons of ergot fungi reveals the divergence and evolution of species within the genus Claviceps are the result of varying mechanisms driving genome evolution and host range expansion.</title>
        <authorList>
            <person name="Wyka S.A."/>
            <person name="Mondo S.J."/>
            <person name="Liu M."/>
            <person name="Dettman J."/>
            <person name="Nalam V."/>
            <person name="Broders K.D."/>
        </authorList>
    </citation>
    <scope>NUCLEOTIDE SEQUENCE [LARGE SCALE GENOMIC DNA]</scope>
    <source>
        <strain evidence="2 3">CCC 1485</strain>
    </source>
</reference>
<protein>
    <submittedName>
        <fullName evidence="2">Uncharacterized protein</fullName>
    </submittedName>
</protein>
<feature type="region of interest" description="Disordered" evidence="1">
    <location>
        <begin position="1"/>
        <end position="56"/>
    </location>
</feature>
<evidence type="ECO:0000256" key="1">
    <source>
        <dbReference type="SAM" id="MobiDB-lite"/>
    </source>
</evidence>
<keyword evidence="3" id="KW-1185">Reference proteome</keyword>
<comment type="caution">
    <text evidence="2">The sequence shown here is derived from an EMBL/GenBank/DDBJ whole genome shotgun (WGS) entry which is preliminary data.</text>
</comment>
<dbReference type="Proteomes" id="UP000706124">
    <property type="component" value="Unassembled WGS sequence"/>
</dbReference>